<dbReference type="Proteomes" id="UP000199036">
    <property type="component" value="Unassembled WGS sequence"/>
</dbReference>
<dbReference type="InterPro" id="IPR022385">
    <property type="entry name" value="Rhs_assc_core"/>
</dbReference>
<dbReference type="NCBIfam" id="TIGR03696">
    <property type="entry name" value="Rhs_assc_core"/>
    <property type="match status" value="1"/>
</dbReference>
<evidence type="ECO:0000313" key="1">
    <source>
        <dbReference type="EMBL" id="SFO40042.1"/>
    </source>
</evidence>
<dbReference type="OrthoDB" id="2972467at2"/>
<dbReference type="RefSeq" id="WP_091526649.1">
    <property type="nucleotide sequence ID" value="NZ_FOVI01000051.1"/>
</dbReference>
<protein>
    <submittedName>
        <fullName evidence="1">RHS repeat-associated core domain-containing protein</fullName>
    </submittedName>
</protein>
<name>A0A1I5GVL0_9FLAO</name>
<reference evidence="2" key="1">
    <citation type="submission" date="2016-10" db="EMBL/GenBank/DDBJ databases">
        <authorList>
            <person name="Varghese N."/>
            <person name="Submissions S."/>
        </authorList>
    </citation>
    <scope>NUCLEOTIDE SEQUENCE [LARGE SCALE GENOMIC DNA]</scope>
    <source>
        <strain evidence="2">DS-12</strain>
    </source>
</reference>
<dbReference type="AlphaFoldDB" id="A0A1I5GVL0"/>
<dbReference type="EMBL" id="FOVI01000051">
    <property type="protein sequence ID" value="SFO40042.1"/>
    <property type="molecule type" value="Genomic_DNA"/>
</dbReference>
<sequence length="330" mass="35826">MSYADCDGNGTINPATEILEENNYYPFGLQHTGYNDIANSCRNEEAEAYKFLNKEYEDSFALNVTETDFRHYDSALGRFNVLDPMAELAPDFTPYRYGFNNPVFWEDSTGLFETEEQARAFALDNDIGNYKLSFNRESKGYTLTIIGGEFDGRSFYDFVEVLPDLLIDIDGSGSGGGRNVGGAMDSFGLGLGALGTISSATSEYAMYKVASGFKSNNNLWDFQKLSPKQQNWRINAELGPKGNAVLGKHGLKILKYSKAAGVVGTAVGVGYSGYKIYNGTATTIDYVDAGVGTASIVATVFLASNPVGWAIGAGAGLYFAGRFIYDVTQE</sequence>
<gene>
    <name evidence="1" type="ORF">SAMN05421741_1518</name>
</gene>
<keyword evidence="2" id="KW-1185">Reference proteome</keyword>
<accession>A0A1I5GVL0</accession>
<evidence type="ECO:0000313" key="2">
    <source>
        <dbReference type="Proteomes" id="UP000199036"/>
    </source>
</evidence>
<organism evidence="1 2">
    <name type="scientific">Paenimyroides ummariense</name>
    <dbReference type="NCBI Taxonomy" id="913024"/>
    <lineage>
        <taxon>Bacteria</taxon>
        <taxon>Pseudomonadati</taxon>
        <taxon>Bacteroidota</taxon>
        <taxon>Flavobacteriia</taxon>
        <taxon>Flavobacteriales</taxon>
        <taxon>Flavobacteriaceae</taxon>
        <taxon>Paenimyroides</taxon>
    </lineage>
</organism>
<dbReference type="STRING" id="913024.SAMN05421741_1518"/>
<proteinExistence type="predicted"/>
<dbReference type="Gene3D" id="2.180.10.10">
    <property type="entry name" value="RHS repeat-associated core"/>
    <property type="match status" value="1"/>
</dbReference>